<keyword evidence="2" id="KW-1185">Reference proteome</keyword>
<organism evidence="1 2">
    <name type="scientific">Brassica rapa subsp. trilocularis</name>
    <dbReference type="NCBI Taxonomy" id="1813537"/>
    <lineage>
        <taxon>Eukaryota</taxon>
        <taxon>Viridiplantae</taxon>
        <taxon>Streptophyta</taxon>
        <taxon>Embryophyta</taxon>
        <taxon>Tracheophyta</taxon>
        <taxon>Spermatophyta</taxon>
        <taxon>Magnoliopsida</taxon>
        <taxon>eudicotyledons</taxon>
        <taxon>Gunneridae</taxon>
        <taxon>Pentapetalae</taxon>
        <taxon>rosids</taxon>
        <taxon>malvids</taxon>
        <taxon>Brassicales</taxon>
        <taxon>Brassicaceae</taxon>
        <taxon>Brassiceae</taxon>
        <taxon>Brassica</taxon>
    </lineage>
</organism>
<dbReference type="Proteomes" id="UP000823674">
    <property type="component" value="Chromosome A08"/>
</dbReference>
<evidence type="ECO:0000313" key="1">
    <source>
        <dbReference type="EMBL" id="KAG5388096.1"/>
    </source>
</evidence>
<accession>A0ABQ7LNF0</accession>
<protein>
    <submittedName>
        <fullName evidence="1">Uncharacterized protein</fullName>
    </submittedName>
</protein>
<dbReference type="EMBL" id="JADBGQ010000007">
    <property type="protein sequence ID" value="KAG5388096.1"/>
    <property type="molecule type" value="Genomic_DNA"/>
</dbReference>
<proteinExistence type="predicted"/>
<gene>
    <name evidence="1" type="primary">A08p005100.1_BraROA</name>
    <name evidence="1" type="ORF">IGI04_029637</name>
</gene>
<evidence type="ECO:0000313" key="2">
    <source>
        <dbReference type="Proteomes" id="UP000823674"/>
    </source>
</evidence>
<comment type="caution">
    <text evidence="1">The sequence shown here is derived from an EMBL/GenBank/DDBJ whole genome shotgun (WGS) entry which is preliminary data.</text>
</comment>
<reference evidence="1 2" key="1">
    <citation type="submission" date="2021-03" db="EMBL/GenBank/DDBJ databases">
        <authorList>
            <person name="King G.J."/>
            <person name="Bancroft I."/>
            <person name="Baten A."/>
            <person name="Bloomfield J."/>
            <person name="Borpatragohain P."/>
            <person name="He Z."/>
            <person name="Irish N."/>
            <person name="Irwin J."/>
            <person name="Liu K."/>
            <person name="Mauleon R.P."/>
            <person name="Moore J."/>
            <person name="Morris R."/>
            <person name="Ostergaard L."/>
            <person name="Wang B."/>
            <person name="Wells R."/>
        </authorList>
    </citation>
    <scope>NUCLEOTIDE SEQUENCE [LARGE SCALE GENOMIC DNA]</scope>
    <source>
        <strain evidence="1">R-o-18</strain>
        <tissue evidence="1">Leaf</tissue>
    </source>
</reference>
<name>A0ABQ7LNF0_BRACM</name>
<sequence length="59" mass="7270">MFKKIRERLESFRVRNIIFLLKPFERNKENTSHRRLLEDFDLGGKLNFFYNLGGNLKFY</sequence>